<feature type="compositionally biased region" description="Basic residues" evidence="11">
    <location>
        <begin position="566"/>
        <end position="583"/>
    </location>
</feature>
<keyword evidence="2 9" id="KW-0547">Nucleotide-binding</keyword>
<dbReference type="InterPro" id="IPR027417">
    <property type="entry name" value="P-loop_NTPase"/>
</dbReference>
<dbReference type="Gene3D" id="3.40.50.300">
    <property type="entry name" value="P-loop containing nucleotide triphosphate hydrolases"/>
    <property type="match status" value="2"/>
</dbReference>
<dbReference type="GO" id="GO:0005524">
    <property type="term" value="F:ATP binding"/>
    <property type="evidence" value="ECO:0007669"/>
    <property type="project" value="UniProtKB-UniRule"/>
</dbReference>
<evidence type="ECO:0000256" key="7">
    <source>
        <dbReference type="ARBA" id="ARBA00023016"/>
    </source>
</evidence>
<dbReference type="HAMAP" id="MF_00964">
    <property type="entry name" value="DEAD_helicase_DeaD"/>
    <property type="match status" value="1"/>
</dbReference>
<evidence type="ECO:0000256" key="10">
    <source>
        <dbReference type="PROSITE-ProRule" id="PRU00552"/>
    </source>
</evidence>
<name>A0A831WMZ3_PROAE</name>
<feature type="domain" description="Helicase ATP-binding" evidence="12">
    <location>
        <begin position="40"/>
        <end position="211"/>
    </location>
</feature>
<dbReference type="PROSITE" id="PS51192">
    <property type="entry name" value="HELICASE_ATP_BIND_1"/>
    <property type="match status" value="1"/>
</dbReference>
<dbReference type="SMART" id="SM00490">
    <property type="entry name" value="HELICc"/>
    <property type="match status" value="1"/>
</dbReference>
<keyword evidence="5 9" id="KW-0067">ATP-binding</keyword>
<dbReference type="FunFam" id="3.40.50.300:FF:000108">
    <property type="entry name" value="ATP-dependent RNA helicase RhlE"/>
    <property type="match status" value="1"/>
</dbReference>
<dbReference type="InterPro" id="IPR001650">
    <property type="entry name" value="Helicase_C-like"/>
</dbReference>
<dbReference type="GO" id="GO:0003724">
    <property type="term" value="F:RNA helicase activity"/>
    <property type="evidence" value="ECO:0007669"/>
    <property type="project" value="UniProtKB-UniRule"/>
</dbReference>
<reference evidence="15" key="1">
    <citation type="journal article" date="2020" name="mSystems">
        <title>Genome- and Community-Level Interaction Insights into Carbon Utilization and Element Cycling Functions of Hydrothermarchaeota in Hydrothermal Sediment.</title>
        <authorList>
            <person name="Zhou Z."/>
            <person name="Liu Y."/>
            <person name="Xu W."/>
            <person name="Pan J."/>
            <person name="Luo Z.H."/>
            <person name="Li M."/>
        </authorList>
    </citation>
    <scope>NUCLEOTIDE SEQUENCE [LARGE SCALE GENOMIC DNA]</scope>
    <source>
        <strain evidence="15">SpSt-1181</strain>
    </source>
</reference>
<dbReference type="GO" id="GO:0000027">
    <property type="term" value="P:ribosomal large subunit assembly"/>
    <property type="evidence" value="ECO:0007669"/>
    <property type="project" value="UniProtKB-UniRule"/>
</dbReference>
<dbReference type="Pfam" id="PF00270">
    <property type="entry name" value="DEAD"/>
    <property type="match status" value="1"/>
</dbReference>
<gene>
    <name evidence="9" type="primary">deaD</name>
    <name evidence="9" type="synonym">csdA</name>
    <name evidence="15" type="ORF">ENN50_00210</name>
</gene>
<sequence length="583" mass="64975">MTNSLDNPVPFRELGLSLPVLEALERVGYEYPTPIQRQTIPHLLNGCDVLGQAQTGTGKTAAFALPVLSSVDLDDISPQALVLTPTRELAIQVAEAFQKYAAYLDDFHVLPIYGGQDYSGQLKRLKRGVHIVVGTPGRVIDHIKRSSLKLDNLRTLVLDEADEMLRMGFIDDVEWIMEQTPGERQVALFSATMPQAILRIARKYLHDPAEIIIESKSSTVEAITQRYLVVSVHHKLEALTRILEAEPFDGVIIFVRTRTATQELGEKLRARGYAAAALSGEMAQAQREKTIDQLKDGRLNIIVATDVAARGLDVERITHVINYDIPTDTEAYVHRIGRTGRAGRTGDAIVFVTPREKSMLRTIERVTGGRIDRMELPSAESINDRRIAKFKQRITSVLSTEDLDRYEEVVTEYCSDHDASAVQVAAALVHMAQGENPLLVSEELPVRDTSRVNHREHKARDKRGGQRRDDVPREEGYEAFRIEVGSSHGVKAGNIAGAIIHESGLPAEAVGRITIFDDHSIVNLPEGMPKDLFRDLKRVWVCGQQLKISRSKETDGTSRKASSQIRKARRTVSRTARSKRKGR</sequence>
<dbReference type="InterPro" id="IPR014014">
    <property type="entry name" value="RNA_helicase_DEAD_Q_motif"/>
</dbReference>
<evidence type="ECO:0000256" key="11">
    <source>
        <dbReference type="SAM" id="MobiDB-lite"/>
    </source>
</evidence>
<dbReference type="GO" id="GO:0005829">
    <property type="term" value="C:cytosol"/>
    <property type="evidence" value="ECO:0007669"/>
    <property type="project" value="TreeGrafter"/>
</dbReference>
<evidence type="ECO:0000256" key="2">
    <source>
        <dbReference type="ARBA" id="ARBA00022741"/>
    </source>
</evidence>
<dbReference type="CDD" id="cd00268">
    <property type="entry name" value="DEADc"/>
    <property type="match status" value="1"/>
</dbReference>
<comment type="subcellular location">
    <subcellularLocation>
        <location evidence="9">Cytoplasm</location>
    </subcellularLocation>
</comment>
<dbReference type="InterPro" id="IPR012677">
    <property type="entry name" value="Nucleotide-bd_a/b_plait_sf"/>
</dbReference>
<dbReference type="InterPro" id="IPR034415">
    <property type="entry name" value="CsdA_RRM"/>
</dbReference>
<dbReference type="InterPro" id="IPR057325">
    <property type="entry name" value="DeaD_dimer"/>
</dbReference>
<organism evidence="15">
    <name type="scientific">Prosthecochloris aestuarii</name>
    <dbReference type="NCBI Taxonomy" id="1102"/>
    <lineage>
        <taxon>Bacteria</taxon>
        <taxon>Pseudomonadati</taxon>
        <taxon>Chlorobiota</taxon>
        <taxon>Chlorobiia</taxon>
        <taxon>Chlorobiales</taxon>
        <taxon>Chlorobiaceae</taxon>
        <taxon>Prosthecochloris</taxon>
    </lineage>
</organism>
<dbReference type="CDD" id="cd18787">
    <property type="entry name" value="SF2_C_DEAD"/>
    <property type="match status" value="1"/>
</dbReference>
<dbReference type="PROSITE" id="PS00039">
    <property type="entry name" value="DEAD_ATP_HELICASE"/>
    <property type="match status" value="1"/>
</dbReference>
<comment type="catalytic activity">
    <reaction evidence="8 9">
        <text>ATP + H2O = ADP + phosphate + H(+)</text>
        <dbReference type="Rhea" id="RHEA:13065"/>
        <dbReference type="ChEBI" id="CHEBI:15377"/>
        <dbReference type="ChEBI" id="CHEBI:15378"/>
        <dbReference type="ChEBI" id="CHEBI:30616"/>
        <dbReference type="ChEBI" id="CHEBI:43474"/>
        <dbReference type="ChEBI" id="CHEBI:456216"/>
        <dbReference type="EC" id="3.6.4.13"/>
    </reaction>
</comment>
<dbReference type="Pfam" id="PF00271">
    <property type="entry name" value="Helicase_C"/>
    <property type="match status" value="1"/>
</dbReference>
<dbReference type="InterPro" id="IPR000629">
    <property type="entry name" value="RNA-helicase_DEAD-box_CS"/>
</dbReference>
<dbReference type="PANTHER" id="PTHR47963:SF8">
    <property type="entry name" value="ATP-DEPENDENT RNA HELICASE DEAD"/>
    <property type="match status" value="1"/>
</dbReference>
<proteinExistence type="inferred from homology"/>
<dbReference type="EMBL" id="DSBW01000006">
    <property type="protein sequence ID" value="HED30128.1"/>
    <property type="molecule type" value="Genomic_DNA"/>
</dbReference>
<dbReference type="Proteomes" id="UP000886335">
    <property type="component" value="Unassembled WGS sequence"/>
</dbReference>
<dbReference type="GO" id="GO:0016787">
    <property type="term" value="F:hydrolase activity"/>
    <property type="evidence" value="ECO:0007669"/>
    <property type="project" value="UniProtKB-KW"/>
</dbReference>
<feature type="short sequence motif" description="Q motif" evidence="10">
    <location>
        <begin position="9"/>
        <end position="37"/>
    </location>
</feature>
<evidence type="ECO:0000256" key="6">
    <source>
        <dbReference type="ARBA" id="ARBA00022884"/>
    </source>
</evidence>
<keyword evidence="6 9" id="KW-0694">RNA-binding</keyword>
<comment type="similarity">
    <text evidence="9">Belongs to the DEAD box helicase family. DeaD/CsdA subfamily.</text>
</comment>
<evidence type="ECO:0000259" key="14">
    <source>
        <dbReference type="PROSITE" id="PS51195"/>
    </source>
</evidence>
<feature type="region of interest" description="Disordered" evidence="11">
    <location>
        <begin position="450"/>
        <end position="473"/>
    </location>
</feature>
<dbReference type="GO" id="GO:0005840">
    <property type="term" value="C:ribosome"/>
    <property type="evidence" value="ECO:0007669"/>
    <property type="project" value="TreeGrafter"/>
</dbReference>
<evidence type="ECO:0000313" key="15">
    <source>
        <dbReference type="EMBL" id="HED30128.1"/>
    </source>
</evidence>
<dbReference type="InterPro" id="IPR028618">
    <property type="entry name" value="DEAD_helicase_DeaD"/>
</dbReference>
<dbReference type="PROSITE" id="PS51194">
    <property type="entry name" value="HELICASE_CTER"/>
    <property type="match status" value="1"/>
</dbReference>
<keyword evidence="1 9" id="KW-0963">Cytoplasm</keyword>
<evidence type="ECO:0000256" key="8">
    <source>
        <dbReference type="ARBA" id="ARBA00047984"/>
    </source>
</evidence>
<dbReference type="GO" id="GO:0006401">
    <property type="term" value="P:RNA catabolic process"/>
    <property type="evidence" value="ECO:0007669"/>
    <property type="project" value="UniProtKB-UniRule"/>
</dbReference>
<dbReference type="GO" id="GO:0033592">
    <property type="term" value="F:RNA strand annealing activity"/>
    <property type="evidence" value="ECO:0007669"/>
    <property type="project" value="TreeGrafter"/>
</dbReference>
<dbReference type="InterPro" id="IPR050547">
    <property type="entry name" value="DEAD_box_RNA_helicases"/>
</dbReference>
<feature type="domain" description="DEAD-box RNA helicase Q" evidence="14">
    <location>
        <begin position="9"/>
        <end position="37"/>
    </location>
</feature>
<keyword evidence="7 9" id="KW-0346">Stress response</keyword>
<feature type="region of interest" description="Disordered" evidence="11">
    <location>
        <begin position="550"/>
        <end position="583"/>
    </location>
</feature>
<evidence type="ECO:0000256" key="4">
    <source>
        <dbReference type="ARBA" id="ARBA00022806"/>
    </source>
</evidence>
<evidence type="ECO:0000256" key="1">
    <source>
        <dbReference type="ARBA" id="ARBA00022490"/>
    </source>
</evidence>
<dbReference type="CDD" id="cd12499">
    <property type="entry name" value="RRM_EcCsdA_like"/>
    <property type="match status" value="1"/>
</dbReference>
<dbReference type="GO" id="GO:0070417">
    <property type="term" value="P:cellular response to cold"/>
    <property type="evidence" value="ECO:0007669"/>
    <property type="project" value="InterPro"/>
</dbReference>
<dbReference type="PROSITE" id="PS51195">
    <property type="entry name" value="Q_MOTIF"/>
    <property type="match status" value="1"/>
</dbReference>
<dbReference type="InterPro" id="IPR005580">
    <property type="entry name" value="DbpA/CsdA_RNA-bd_dom"/>
</dbReference>
<dbReference type="Gene3D" id="3.30.70.330">
    <property type="match status" value="1"/>
</dbReference>
<evidence type="ECO:0000256" key="5">
    <source>
        <dbReference type="ARBA" id="ARBA00022840"/>
    </source>
</evidence>
<evidence type="ECO:0000256" key="3">
    <source>
        <dbReference type="ARBA" id="ARBA00022801"/>
    </source>
</evidence>
<keyword evidence="4 9" id="KW-0347">Helicase</keyword>
<comment type="caution">
    <text evidence="15">The sequence shown here is derived from an EMBL/GenBank/DDBJ whole genome shotgun (WGS) entry which is preliminary data.</text>
</comment>
<feature type="domain" description="Helicase C-terminal" evidence="13">
    <location>
        <begin position="235"/>
        <end position="382"/>
    </location>
</feature>
<dbReference type="InterPro" id="IPR044742">
    <property type="entry name" value="DEAD/DEAH_RhlB"/>
</dbReference>
<dbReference type="AlphaFoldDB" id="A0A831WMZ3"/>
<dbReference type="SUPFAM" id="SSF52540">
    <property type="entry name" value="P-loop containing nucleoside triphosphate hydrolases"/>
    <property type="match status" value="1"/>
</dbReference>
<keyword evidence="3 9" id="KW-0378">Hydrolase</keyword>
<evidence type="ECO:0000256" key="9">
    <source>
        <dbReference type="HAMAP-Rule" id="MF_00964"/>
    </source>
</evidence>
<evidence type="ECO:0000259" key="12">
    <source>
        <dbReference type="PROSITE" id="PS51192"/>
    </source>
</evidence>
<dbReference type="Pfam" id="PF03880">
    <property type="entry name" value="DbpA"/>
    <property type="match status" value="1"/>
</dbReference>
<protein>
    <recommendedName>
        <fullName evidence="9">ATP-dependent RNA helicase DeaD</fullName>
        <ecNumber evidence="9">3.6.4.13</ecNumber>
    </recommendedName>
    <alternativeName>
        <fullName evidence="9">Cold-shock DEAD box protein A</fullName>
    </alternativeName>
</protein>
<accession>A0A831WMZ3</accession>
<dbReference type="Pfam" id="PF25399">
    <property type="entry name" value="DeaD_dimer"/>
    <property type="match status" value="1"/>
</dbReference>
<dbReference type="EC" id="3.6.4.13" evidence="9"/>
<dbReference type="PANTHER" id="PTHR47963">
    <property type="entry name" value="DEAD-BOX ATP-DEPENDENT RNA HELICASE 47, MITOCHONDRIAL"/>
    <property type="match status" value="1"/>
</dbReference>
<dbReference type="SMART" id="SM00487">
    <property type="entry name" value="DEXDc"/>
    <property type="match status" value="1"/>
</dbReference>
<dbReference type="InterPro" id="IPR014001">
    <property type="entry name" value="Helicase_ATP-bd"/>
</dbReference>
<dbReference type="InterPro" id="IPR011545">
    <property type="entry name" value="DEAD/DEAH_box_helicase_dom"/>
</dbReference>
<comment type="function">
    <text evidence="9">DEAD-box RNA helicase involved in various cellular processes at low temperature, including ribosome biogenesis, mRNA degradation and translation initiation.</text>
</comment>
<evidence type="ECO:0000259" key="13">
    <source>
        <dbReference type="PROSITE" id="PS51194"/>
    </source>
</evidence>